<dbReference type="AlphaFoldDB" id="A0AAV0I667"/>
<dbReference type="EMBL" id="CAMGYJ010000003">
    <property type="protein sequence ID" value="CAI0391700.1"/>
    <property type="molecule type" value="Genomic_DNA"/>
</dbReference>
<keyword evidence="3" id="KW-1185">Reference proteome</keyword>
<comment type="caution">
    <text evidence="2">The sequence shown here is derived from an EMBL/GenBank/DDBJ whole genome shotgun (WGS) entry which is preliminary data.</text>
</comment>
<feature type="non-terminal residue" evidence="2">
    <location>
        <position position="1"/>
    </location>
</feature>
<proteinExistence type="predicted"/>
<protein>
    <submittedName>
        <fullName evidence="2">Uncharacterized protein</fullName>
    </submittedName>
</protein>
<evidence type="ECO:0000256" key="1">
    <source>
        <dbReference type="SAM" id="Phobius"/>
    </source>
</evidence>
<feature type="transmembrane region" description="Helical" evidence="1">
    <location>
        <begin position="6"/>
        <end position="26"/>
    </location>
</feature>
<reference evidence="2" key="1">
    <citation type="submission" date="2022-08" db="EMBL/GenBank/DDBJ databases">
        <authorList>
            <person name="Gutierrez-Valencia J."/>
        </authorList>
    </citation>
    <scope>NUCLEOTIDE SEQUENCE</scope>
</reference>
<accession>A0AAV0I667</accession>
<keyword evidence="1" id="KW-0472">Membrane</keyword>
<name>A0AAV0I667_9ROSI</name>
<evidence type="ECO:0000313" key="3">
    <source>
        <dbReference type="Proteomes" id="UP001154282"/>
    </source>
</evidence>
<keyword evidence="1" id="KW-1133">Transmembrane helix</keyword>
<dbReference type="Proteomes" id="UP001154282">
    <property type="component" value="Unassembled WGS sequence"/>
</dbReference>
<keyword evidence="1" id="KW-0812">Transmembrane</keyword>
<evidence type="ECO:0000313" key="2">
    <source>
        <dbReference type="EMBL" id="CAI0391700.1"/>
    </source>
</evidence>
<gene>
    <name evidence="2" type="ORF">LITE_LOCUS7237</name>
</gene>
<organism evidence="2 3">
    <name type="scientific">Linum tenue</name>
    <dbReference type="NCBI Taxonomy" id="586396"/>
    <lineage>
        <taxon>Eukaryota</taxon>
        <taxon>Viridiplantae</taxon>
        <taxon>Streptophyta</taxon>
        <taxon>Embryophyta</taxon>
        <taxon>Tracheophyta</taxon>
        <taxon>Spermatophyta</taxon>
        <taxon>Magnoliopsida</taxon>
        <taxon>eudicotyledons</taxon>
        <taxon>Gunneridae</taxon>
        <taxon>Pentapetalae</taxon>
        <taxon>rosids</taxon>
        <taxon>fabids</taxon>
        <taxon>Malpighiales</taxon>
        <taxon>Linaceae</taxon>
        <taxon>Linum</taxon>
    </lineage>
</organism>
<sequence>PLPSSHIVFLLFFTLQVGFSFSYRVVVSVPFL</sequence>